<proteinExistence type="inferred from homology"/>
<name>A0A238WP21_9PSEU</name>
<evidence type="ECO:0000256" key="3">
    <source>
        <dbReference type="ARBA" id="ARBA00022832"/>
    </source>
</evidence>
<evidence type="ECO:0000313" key="8">
    <source>
        <dbReference type="Proteomes" id="UP000198348"/>
    </source>
</evidence>
<keyword evidence="2" id="KW-0436">Ligase</keyword>
<feature type="domain" description="AMP-dependent synthetase/ligase" evidence="6">
    <location>
        <begin position="24"/>
        <end position="425"/>
    </location>
</feature>
<dbReference type="Gene3D" id="3.40.50.12780">
    <property type="entry name" value="N-terminal domain of ligase-like"/>
    <property type="match status" value="1"/>
</dbReference>
<dbReference type="Proteomes" id="UP000198348">
    <property type="component" value="Unassembled WGS sequence"/>
</dbReference>
<comment type="similarity">
    <text evidence="1">Belongs to the ATP-dependent AMP-binding enzyme family.</text>
</comment>
<evidence type="ECO:0000256" key="1">
    <source>
        <dbReference type="ARBA" id="ARBA00006432"/>
    </source>
</evidence>
<dbReference type="GO" id="GO:0004467">
    <property type="term" value="F:long-chain fatty acid-CoA ligase activity"/>
    <property type="evidence" value="ECO:0007669"/>
    <property type="project" value="TreeGrafter"/>
</dbReference>
<evidence type="ECO:0000313" key="7">
    <source>
        <dbReference type="EMBL" id="SNR48302.1"/>
    </source>
</evidence>
<dbReference type="PANTHER" id="PTHR43272:SF32">
    <property type="entry name" value="AMP-DEPENDENT SYNTHETASE_LIGASE DOMAIN-CONTAINING PROTEIN"/>
    <property type="match status" value="1"/>
</dbReference>
<dbReference type="GO" id="GO:0016020">
    <property type="term" value="C:membrane"/>
    <property type="evidence" value="ECO:0007669"/>
    <property type="project" value="TreeGrafter"/>
</dbReference>
<dbReference type="SUPFAM" id="SSF56801">
    <property type="entry name" value="Acetyl-CoA synthetase-like"/>
    <property type="match status" value="1"/>
</dbReference>
<gene>
    <name evidence="7" type="ORF">SAMN06265360_10743</name>
</gene>
<dbReference type="Pfam" id="PF00501">
    <property type="entry name" value="AMP-binding"/>
    <property type="match status" value="1"/>
</dbReference>
<keyword evidence="3" id="KW-0276">Fatty acid metabolism</keyword>
<dbReference type="AlphaFoldDB" id="A0A238WP21"/>
<dbReference type="InterPro" id="IPR020845">
    <property type="entry name" value="AMP-binding_CS"/>
</dbReference>
<dbReference type="PANTHER" id="PTHR43272">
    <property type="entry name" value="LONG-CHAIN-FATTY-ACID--COA LIGASE"/>
    <property type="match status" value="1"/>
</dbReference>
<accession>A0A238WP21</accession>
<sequence>MTNADEITCPHPAGGTVSTLCEAFQRTASMRPDAVALRVPGGQIEITWREYADRVRAIATGLSALGVKRGDTVGIMLTNRPEFNLVDTAALHLGATPFSIYNTSTPEQINYLFSNAENAVVITEQQFLQPITNAETGIEHIVTVDGGSDSSISLSDLESRSSEGFDFEAAWRAVRPDDIATLIYTSGTTGPPKGVEIPHSSIVAEVNALIPILEVGPDDSTASYLPSAHIADRVACHYAGIMRGMQITSVADPKAIAGALPDARPTIWFAVPRVWQKIKAGIEAKLAEEPSPVKKKLANWAIETGIKAARERLAGRQPAGLLGAQSALADKLVLAKLRDTLGLDRIRWAASGASAIPPEVLEYFHGLGIPVYEVWGMSESTGATTSNAAGATKIGTVGKAVSRAEVKLADDGELLVRGPVLMRGYRKQPEKTAETIDSDGWLHTGDIAEIDSEGFVKIIDRKKELIINEAGKNMSPTNIENAMKAASSLIGQAVAIGDNRPYVTALIVLDPDAAAARASSLGMSDTSVAAVAKRPEVREEITRAAKEGNERLSRVEQIKRFRIVAAEWEPGGVELTPTLKLKRKPIADKYKAEIEELYADSPGEDVINLA</sequence>
<evidence type="ECO:0000256" key="2">
    <source>
        <dbReference type="ARBA" id="ARBA00022598"/>
    </source>
</evidence>
<reference evidence="7 8" key="1">
    <citation type="submission" date="2017-06" db="EMBL/GenBank/DDBJ databases">
        <authorList>
            <person name="Kim H.J."/>
            <person name="Triplett B.A."/>
        </authorList>
    </citation>
    <scope>NUCLEOTIDE SEQUENCE [LARGE SCALE GENOMIC DNA]</scope>
    <source>
        <strain evidence="7 8">DSM 45207</strain>
    </source>
</reference>
<keyword evidence="4" id="KW-0443">Lipid metabolism</keyword>
<evidence type="ECO:0000256" key="5">
    <source>
        <dbReference type="ARBA" id="ARBA00032875"/>
    </source>
</evidence>
<organism evidence="7 8">
    <name type="scientific">Haloechinothrix alba</name>
    <dbReference type="NCBI Taxonomy" id="664784"/>
    <lineage>
        <taxon>Bacteria</taxon>
        <taxon>Bacillati</taxon>
        <taxon>Actinomycetota</taxon>
        <taxon>Actinomycetes</taxon>
        <taxon>Pseudonocardiales</taxon>
        <taxon>Pseudonocardiaceae</taxon>
        <taxon>Haloechinothrix</taxon>
    </lineage>
</organism>
<dbReference type="InterPro" id="IPR042099">
    <property type="entry name" value="ANL_N_sf"/>
</dbReference>
<evidence type="ECO:0000259" key="6">
    <source>
        <dbReference type="Pfam" id="PF00501"/>
    </source>
</evidence>
<dbReference type="Pfam" id="PF23562">
    <property type="entry name" value="AMP-binding_C_3"/>
    <property type="match status" value="1"/>
</dbReference>
<dbReference type="CDD" id="cd05907">
    <property type="entry name" value="VL_LC_FACS_like"/>
    <property type="match status" value="1"/>
</dbReference>
<keyword evidence="8" id="KW-1185">Reference proteome</keyword>
<dbReference type="InterPro" id="IPR000873">
    <property type="entry name" value="AMP-dep_synth/lig_dom"/>
</dbReference>
<dbReference type="PROSITE" id="PS00455">
    <property type="entry name" value="AMP_BINDING"/>
    <property type="match status" value="1"/>
</dbReference>
<protein>
    <recommendedName>
        <fullName evidence="5">Acyl-CoA synthetase</fullName>
    </recommendedName>
</protein>
<dbReference type="RefSeq" id="WP_089300885.1">
    <property type="nucleotide sequence ID" value="NZ_FZNW01000007.1"/>
</dbReference>
<dbReference type="OrthoDB" id="9803968at2"/>
<dbReference type="EMBL" id="FZNW01000007">
    <property type="protein sequence ID" value="SNR48302.1"/>
    <property type="molecule type" value="Genomic_DNA"/>
</dbReference>
<evidence type="ECO:0000256" key="4">
    <source>
        <dbReference type="ARBA" id="ARBA00023098"/>
    </source>
</evidence>